<accession>A0A1J6IF74</accession>
<reference evidence="2" key="1">
    <citation type="submission" date="2016-11" db="EMBL/GenBank/DDBJ databases">
        <title>The genome of Nicotiana attenuata.</title>
        <authorList>
            <person name="Xu S."/>
            <person name="Brockmoeller T."/>
            <person name="Gaquerel E."/>
            <person name="Navarro A."/>
            <person name="Kuhl H."/>
            <person name="Gase K."/>
            <person name="Ling Z."/>
            <person name="Zhou W."/>
            <person name="Kreitzer C."/>
            <person name="Stanke M."/>
            <person name="Tang H."/>
            <person name="Lyons E."/>
            <person name="Pandey P."/>
            <person name="Pandey S.P."/>
            <person name="Timmermann B."/>
            <person name="Baldwin I.T."/>
        </authorList>
    </citation>
    <scope>NUCLEOTIDE SEQUENCE [LARGE SCALE GENOMIC DNA]</scope>
    <source>
        <strain evidence="2">UT</strain>
    </source>
</reference>
<feature type="compositionally biased region" description="Basic and acidic residues" evidence="1">
    <location>
        <begin position="1"/>
        <end position="12"/>
    </location>
</feature>
<evidence type="ECO:0000256" key="1">
    <source>
        <dbReference type="SAM" id="MobiDB-lite"/>
    </source>
</evidence>
<gene>
    <name evidence="2" type="ORF">A4A49_06589</name>
</gene>
<dbReference type="Proteomes" id="UP000187609">
    <property type="component" value="Unassembled WGS sequence"/>
</dbReference>
<sequence>MENNRKAERSLKPDSSASHAHKNSASSLLSRSHSVRVWLCISVFRRGRRASWLVVDLVSVLKLTGLEETDCGRLVCGCSWSNHVRSKLLRFVYGCFLVCEEDGCG</sequence>
<dbReference type="EMBL" id="MJEQ01037192">
    <property type="protein sequence ID" value="OIS97594.1"/>
    <property type="molecule type" value="Genomic_DNA"/>
</dbReference>
<protein>
    <submittedName>
        <fullName evidence="2">Uncharacterized protein</fullName>
    </submittedName>
</protein>
<dbReference type="Gramene" id="OIS97594">
    <property type="protein sequence ID" value="OIS97594"/>
    <property type="gene ID" value="A4A49_06589"/>
</dbReference>
<evidence type="ECO:0000313" key="3">
    <source>
        <dbReference type="Proteomes" id="UP000187609"/>
    </source>
</evidence>
<proteinExistence type="predicted"/>
<evidence type="ECO:0000313" key="2">
    <source>
        <dbReference type="EMBL" id="OIS97594.1"/>
    </source>
</evidence>
<feature type="compositionally biased region" description="Low complexity" evidence="1">
    <location>
        <begin position="15"/>
        <end position="31"/>
    </location>
</feature>
<dbReference type="AlphaFoldDB" id="A0A1J6IF74"/>
<comment type="caution">
    <text evidence="2">The sequence shown here is derived from an EMBL/GenBank/DDBJ whole genome shotgun (WGS) entry which is preliminary data.</text>
</comment>
<name>A0A1J6IF74_NICAT</name>
<feature type="region of interest" description="Disordered" evidence="1">
    <location>
        <begin position="1"/>
        <end position="31"/>
    </location>
</feature>
<organism evidence="2 3">
    <name type="scientific">Nicotiana attenuata</name>
    <name type="common">Coyote tobacco</name>
    <dbReference type="NCBI Taxonomy" id="49451"/>
    <lineage>
        <taxon>Eukaryota</taxon>
        <taxon>Viridiplantae</taxon>
        <taxon>Streptophyta</taxon>
        <taxon>Embryophyta</taxon>
        <taxon>Tracheophyta</taxon>
        <taxon>Spermatophyta</taxon>
        <taxon>Magnoliopsida</taxon>
        <taxon>eudicotyledons</taxon>
        <taxon>Gunneridae</taxon>
        <taxon>Pentapetalae</taxon>
        <taxon>asterids</taxon>
        <taxon>lamiids</taxon>
        <taxon>Solanales</taxon>
        <taxon>Solanaceae</taxon>
        <taxon>Nicotianoideae</taxon>
        <taxon>Nicotianeae</taxon>
        <taxon>Nicotiana</taxon>
    </lineage>
</organism>
<keyword evidence="3" id="KW-1185">Reference proteome</keyword>